<feature type="transmembrane region" description="Helical" evidence="8">
    <location>
        <begin position="296"/>
        <end position="316"/>
    </location>
</feature>
<evidence type="ECO:0008006" key="11">
    <source>
        <dbReference type="Google" id="ProtNLM"/>
    </source>
</evidence>
<dbReference type="InParanoid" id="A0A0Q2N2K7"/>
<dbReference type="RefSeq" id="WP_055466227.1">
    <property type="nucleotide sequence ID" value="NZ_CP035696.1"/>
</dbReference>
<comment type="similarity">
    <text evidence="2">Belongs to the auxin efflux carrier (TC 2.A.69) family.</text>
</comment>
<dbReference type="EMBL" id="LKHS01000009">
    <property type="protein sequence ID" value="KQH86039.1"/>
    <property type="molecule type" value="Genomic_DNA"/>
</dbReference>
<proteinExistence type="inferred from homology"/>
<gene>
    <name evidence="9" type="ORF">AMR76_12255</name>
</gene>
<evidence type="ECO:0000256" key="3">
    <source>
        <dbReference type="ARBA" id="ARBA00022448"/>
    </source>
</evidence>
<dbReference type="AlphaFoldDB" id="A0A0Q2N2K7"/>
<dbReference type="FunCoup" id="A0A0Q2N2K7">
    <property type="interactions" value="184"/>
</dbReference>
<reference evidence="9 10" key="1">
    <citation type="submission" date="2015-08" db="EMBL/GenBank/DDBJ databases">
        <title>Antibacterial properties of a collection of Vibrionaceae strains.</title>
        <authorList>
            <person name="Giubergia S."/>
        </authorList>
    </citation>
    <scope>NUCLEOTIDE SEQUENCE [LARGE SCALE GENOMIC DNA]</scope>
    <source>
        <strain evidence="9 10">S0821</strain>
    </source>
</reference>
<feature type="transmembrane region" description="Helical" evidence="8">
    <location>
        <begin position="205"/>
        <end position="225"/>
    </location>
</feature>
<comment type="subcellular location">
    <subcellularLocation>
        <location evidence="1">Cell membrane</location>
        <topology evidence="1">Multi-pass membrane protein</topology>
    </subcellularLocation>
</comment>
<sequence>MFHAVLNAIAPIFVVLGLGYFCGYRKIADNKNVAVLNVFVMRFALPTALFTATWHTPMAGFIAKLPLIVILVLAMWILWAFTYYVARKWFNKAPAQAAVYALTISLPNYAALGVPILSETITGASGSDIALNVAISIACGSIFLSPLTLMVLEKETKAEYRKASMGSLIVPLLIKALKNPIVLWPILGTIFSCLGTTMPELLTHALKPLATAAGGGALFLTGLIVSARKLNVNGAVIFGFVLKNLVQPAIAFVIASVLGLPATLLAASVFLIALATGFFGVMFGNGFGVQDEDSEGTLLLSTILFAITMPLFMYFLL</sequence>
<evidence type="ECO:0000313" key="9">
    <source>
        <dbReference type="EMBL" id="KQH86039.1"/>
    </source>
</evidence>
<evidence type="ECO:0000313" key="10">
    <source>
        <dbReference type="Proteomes" id="UP000051221"/>
    </source>
</evidence>
<protein>
    <recommendedName>
        <fullName evidence="11">Transporter</fullName>
    </recommendedName>
</protein>
<keyword evidence="5 8" id="KW-0812">Transmembrane</keyword>
<comment type="caution">
    <text evidence="9">The sequence shown here is derived from an EMBL/GenBank/DDBJ whole genome shotgun (WGS) entry which is preliminary data.</text>
</comment>
<keyword evidence="7 8" id="KW-0472">Membrane</keyword>
<feature type="transmembrane region" description="Helical" evidence="8">
    <location>
        <begin position="237"/>
        <end position="258"/>
    </location>
</feature>
<organism evidence="9 10">
    <name type="scientific">Vibrio furnissii</name>
    <dbReference type="NCBI Taxonomy" id="29494"/>
    <lineage>
        <taxon>Bacteria</taxon>
        <taxon>Pseudomonadati</taxon>
        <taxon>Pseudomonadota</taxon>
        <taxon>Gammaproteobacteria</taxon>
        <taxon>Vibrionales</taxon>
        <taxon>Vibrionaceae</taxon>
        <taxon>Vibrio</taxon>
    </lineage>
</organism>
<dbReference type="GO" id="GO:0055085">
    <property type="term" value="P:transmembrane transport"/>
    <property type="evidence" value="ECO:0007669"/>
    <property type="project" value="InterPro"/>
</dbReference>
<keyword evidence="4" id="KW-1003">Cell membrane</keyword>
<evidence type="ECO:0000256" key="2">
    <source>
        <dbReference type="ARBA" id="ARBA00010145"/>
    </source>
</evidence>
<dbReference type="Proteomes" id="UP000051221">
    <property type="component" value="Unassembled WGS sequence"/>
</dbReference>
<keyword evidence="3" id="KW-0813">Transport</keyword>
<evidence type="ECO:0000256" key="7">
    <source>
        <dbReference type="ARBA" id="ARBA00023136"/>
    </source>
</evidence>
<feature type="transmembrane region" description="Helical" evidence="8">
    <location>
        <begin position="129"/>
        <end position="152"/>
    </location>
</feature>
<dbReference type="InterPro" id="IPR038770">
    <property type="entry name" value="Na+/solute_symporter_sf"/>
</dbReference>
<evidence type="ECO:0000256" key="8">
    <source>
        <dbReference type="SAM" id="Phobius"/>
    </source>
</evidence>
<feature type="transmembrane region" description="Helical" evidence="8">
    <location>
        <begin position="61"/>
        <end position="85"/>
    </location>
</feature>
<dbReference type="PANTHER" id="PTHR36838:SF1">
    <property type="entry name" value="SLR1864 PROTEIN"/>
    <property type="match status" value="1"/>
</dbReference>
<dbReference type="PANTHER" id="PTHR36838">
    <property type="entry name" value="AUXIN EFFLUX CARRIER FAMILY PROTEIN"/>
    <property type="match status" value="1"/>
</dbReference>
<dbReference type="Pfam" id="PF03547">
    <property type="entry name" value="Mem_trans"/>
    <property type="match status" value="1"/>
</dbReference>
<keyword evidence="10" id="KW-1185">Reference proteome</keyword>
<name>A0A0Q2N2K7_VIBFU</name>
<feature type="transmembrane region" description="Helical" evidence="8">
    <location>
        <begin position="97"/>
        <end position="117"/>
    </location>
</feature>
<dbReference type="Gene3D" id="1.20.1530.20">
    <property type="match status" value="1"/>
</dbReference>
<evidence type="ECO:0000256" key="5">
    <source>
        <dbReference type="ARBA" id="ARBA00022692"/>
    </source>
</evidence>
<dbReference type="InterPro" id="IPR004776">
    <property type="entry name" value="Mem_transp_PIN-like"/>
</dbReference>
<keyword evidence="6 8" id="KW-1133">Transmembrane helix</keyword>
<feature type="transmembrane region" description="Helical" evidence="8">
    <location>
        <begin position="6"/>
        <end position="23"/>
    </location>
</feature>
<feature type="transmembrane region" description="Helical" evidence="8">
    <location>
        <begin position="35"/>
        <end position="55"/>
    </location>
</feature>
<evidence type="ECO:0000256" key="1">
    <source>
        <dbReference type="ARBA" id="ARBA00004651"/>
    </source>
</evidence>
<evidence type="ECO:0000256" key="6">
    <source>
        <dbReference type="ARBA" id="ARBA00022989"/>
    </source>
</evidence>
<feature type="transmembrane region" description="Helical" evidence="8">
    <location>
        <begin position="264"/>
        <end position="284"/>
    </location>
</feature>
<accession>A0A0Q2N2K7</accession>
<evidence type="ECO:0000256" key="4">
    <source>
        <dbReference type="ARBA" id="ARBA00022475"/>
    </source>
</evidence>
<dbReference type="GO" id="GO:0005886">
    <property type="term" value="C:plasma membrane"/>
    <property type="evidence" value="ECO:0007669"/>
    <property type="project" value="UniProtKB-SubCell"/>
</dbReference>